<reference evidence="2 3" key="1">
    <citation type="submission" date="2022-10" db="EMBL/GenBank/DDBJ databases">
        <title>The complete genomes of actinobacterial strains from the NBC collection.</title>
        <authorList>
            <person name="Joergensen T.S."/>
            <person name="Alvarez Arevalo M."/>
            <person name="Sterndorff E.B."/>
            <person name="Faurdal D."/>
            <person name="Vuksanovic O."/>
            <person name="Mourched A.-S."/>
            <person name="Charusanti P."/>
            <person name="Shaw S."/>
            <person name="Blin K."/>
            <person name="Weber T."/>
        </authorList>
    </citation>
    <scope>NUCLEOTIDE SEQUENCE [LARGE SCALE GENOMIC DNA]</scope>
    <source>
        <strain evidence="2 3">NBC_00319</strain>
    </source>
</reference>
<gene>
    <name evidence="2" type="ORF">OG579_18400</name>
</gene>
<dbReference type="PANTHER" id="PTHR33164">
    <property type="entry name" value="TRANSCRIPTIONAL REGULATOR, MARR FAMILY"/>
    <property type="match status" value="1"/>
</dbReference>
<dbReference type="InterPro" id="IPR036390">
    <property type="entry name" value="WH_DNA-bd_sf"/>
</dbReference>
<organism evidence="2 3">
    <name type="scientific">Williamsia herbipolensis</name>
    <dbReference type="NCBI Taxonomy" id="1603258"/>
    <lineage>
        <taxon>Bacteria</taxon>
        <taxon>Bacillati</taxon>
        <taxon>Actinomycetota</taxon>
        <taxon>Actinomycetes</taxon>
        <taxon>Mycobacteriales</taxon>
        <taxon>Nocardiaceae</taxon>
        <taxon>Williamsia</taxon>
    </lineage>
</organism>
<dbReference type="SMART" id="SM00347">
    <property type="entry name" value="HTH_MARR"/>
    <property type="match status" value="1"/>
</dbReference>
<dbReference type="KEGG" id="whr:OG579_18400"/>
<keyword evidence="3" id="KW-1185">Reference proteome</keyword>
<dbReference type="RefSeq" id="WP_045824198.1">
    <property type="nucleotide sequence ID" value="NZ_CP108021.1"/>
</dbReference>
<feature type="domain" description="HTH marR-type" evidence="1">
    <location>
        <begin position="15"/>
        <end position="153"/>
    </location>
</feature>
<dbReference type="GO" id="GO:0003700">
    <property type="term" value="F:DNA-binding transcription factor activity"/>
    <property type="evidence" value="ECO:0007669"/>
    <property type="project" value="InterPro"/>
</dbReference>
<evidence type="ECO:0000259" key="1">
    <source>
        <dbReference type="PROSITE" id="PS50995"/>
    </source>
</evidence>
<dbReference type="EMBL" id="CP108021">
    <property type="protein sequence ID" value="WUM19647.1"/>
    <property type="molecule type" value="Genomic_DNA"/>
</dbReference>
<accession>A0AAU4K0Z1</accession>
<dbReference type="PROSITE" id="PS50995">
    <property type="entry name" value="HTH_MARR_2"/>
    <property type="match status" value="1"/>
</dbReference>
<proteinExistence type="predicted"/>
<dbReference type="PANTHER" id="PTHR33164:SF99">
    <property type="entry name" value="MARR FAMILY REGULATORY PROTEIN"/>
    <property type="match status" value="1"/>
</dbReference>
<dbReference type="Pfam" id="PF12802">
    <property type="entry name" value="MarR_2"/>
    <property type="match status" value="1"/>
</dbReference>
<evidence type="ECO:0000313" key="3">
    <source>
        <dbReference type="Proteomes" id="UP001432128"/>
    </source>
</evidence>
<dbReference type="Proteomes" id="UP001432128">
    <property type="component" value="Chromosome"/>
</dbReference>
<protein>
    <submittedName>
        <fullName evidence="2">MarR family transcriptional regulator</fullName>
    </submittedName>
</protein>
<name>A0AAU4K0Z1_9NOCA</name>
<dbReference type="InterPro" id="IPR036388">
    <property type="entry name" value="WH-like_DNA-bd_sf"/>
</dbReference>
<dbReference type="InterPro" id="IPR000835">
    <property type="entry name" value="HTH_MarR-typ"/>
</dbReference>
<dbReference type="SUPFAM" id="SSF46785">
    <property type="entry name" value="Winged helix' DNA-binding domain"/>
    <property type="match status" value="1"/>
</dbReference>
<sequence>MADPTPEDPTRWLDTDELESWMALTTVMIRLPAALGRQLQRDSGLTHFEYQVLAGLSQAPDRTLRMSDLAVVTEGQLPRLSQVTARMEKRGWLTRATDPSDGRFTLASLTDDGMQVLVDAAPGHVEAVRRLVFDPLTSAQIRQLREIGRRLRSSLDDEDR</sequence>
<dbReference type="PRINTS" id="PR00598">
    <property type="entry name" value="HTHMARR"/>
</dbReference>
<dbReference type="InterPro" id="IPR039422">
    <property type="entry name" value="MarR/SlyA-like"/>
</dbReference>
<dbReference type="GO" id="GO:0006950">
    <property type="term" value="P:response to stress"/>
    <property type="evidence" value="ECO:0007669"/>
    <property type="project" value="TreeGrafter"/>
</dbReference>
<dbReference type="AlphaFoldDB" id="A0AAU4K0Z1"/>
<evidence type="ECO:0000313" key="2">
    <source>
        <dbReference type="EMBL" id="WUM19647.1"/>
    </source>
</evidence>
<dbReference type="Gene3D" id="1.10.10.10">
    <property type="entry name" value="Winged helix-like DNA-binding domain superfamily/Winged helix DNA-binding domain"/>
    <property type="match status" value="1"/>
</dbReference>